<dbReference type="Proteomes" id="UP000662857">
    <property type="component" value="Chromosome"/>
</dbReference>
<dbReference type="Gene3D" id="3.90.550.10">
    <property type="entry name" value="Spore Coat Polysaccharide Biosynthesis Protein SpsA, Chain A"/>
    <property type="match status" value="1"/>
</dbReference>
<dbReference type="PANTHER" id="PTHR32125:SF4">
    <property type="entry name" value="2-C-METHYL-D-ERYTHRITOL 4-PHOSPHATE CYTIDYLYLTRANSFERASE, CHLOROPLASTIC"/>
    <property type="match status" value="1"/>
</dbReference>
<evidence type="ECO:0000256" key="2">
    <source>
        <dbReference type="ARBA" id="ARBA00022695"/>
    </source>
</evidence>
<gene>
    <name evidence="3" type="ORF">JQS43_02390</name>
</gene>
<dbReference type="PANTHER" id="PTHR32125">
    <property type="entry name" value="2-C-METHYL-D-ERYTHRITOL 4-PHOSPHATE CYTIDYLYLTRANSFERASE, CHLOROPLASTIC"/>
    <property type="match status" value="1"/>
</dbReference>
<dbReference type="SUPFAM" id="SSF53448">
    <property type="entry name" value="Nucleotide-diphospho-sugar transferases"/>
    <property type="match status" value="1"/>
</dbReference>
<dbReference type="Pfam" id="PF01128">
    <property type="entry name" value="IspD"/>
    <property type="match status" value="1"/>
</dbReference>
<accession>A0A895YBP5</accession>
<organism evidence="3 4">
    <name type="scientific">Natronosporangium hydrolyticum</name>
    <dbReference type="NCBI Taxonomy" id="2811111"/>
    <lineage>
        <taxon>Bacteria</taxon>
        <taxon>Bacillati</taxon>
        <taxon>Actinomycetota</taxon>
        <taxon>Actinomycetes</taxon>
        <taxon>Micromonosporales</taxon>
        <taxon>Micromonosporaceae</taxon>
        <taxon>Natronosporangium</taxon>
    </lineage>
</organism>
<evidence type="ECO:0000313" key="3">
    <source>
        <dbReference type="EMBL" id="QSB15234.1"/>
    </source>
</evidence>
<evidence type="ECO:0000313" key="4">
    <source>
        <dbReference type="Proteomes" id="UP000662857"/>
    </source>
</evidence>
<keyword evidence="1" id="KW-0808">Transferase</keyword>
<sequence length="227" mass="24942">MHSLLLLNGGVGARVAAGRPKQLVHVNGIPILVYALVAADRCAAIEQIVLNYPDGWRDEIEKIVIDFSIATPVSYVPAGRTRHESVARMLPHCQADQVVIHESARPLVSTADFDRLIAHPAENVSYMLPIPFTVAPVDPQTRRVTGALDRSTLRNVQLPQRFAKQSLVAAHRYAETAQRTFTEDATLCSVAGYPVEFIDGDDRNFKVTTPTDVALATHLLSREARSE</sequence>
<reference evidence="3" key="1">
    <citation type="submission" date="2021-02" db="EMBL/GenBank/DDBJ databases">
        <title>Natrosporangium hydrolyticum gen. nov., sp. nov, a haloalkaliphilic actinobacterium from a soda solonchak soil.</title>
        <authorList>
            <person name="Sorokin D.Y."/>
            <person name="Khijniak T.V."/>
            <person name="Zakharycheva A.P."/>
            <person name="Boueva O.V."/>
            <person name="Ariskina E.V."/>
            <person name="Hahnke R.L."/>
            <person name="Bunk B."/>
            <person name="Sproer C."/>
            <person name="Schumann P."/>
            <person name="Evtushenko L.I."/>
            <person name="Kublanov I.V."/>
        </authorList>
    </citation>
    <scope>NUCLEOTIDE SEQUENCE</scope>
    <source>
        <strain evidence="3">DSM 106523</strain>
    </source>
</reference>
<protein>
    <submittedName>
        <fullName evidence="3">2-C-methyl-D-erythritol 4-phosphate cytidylyltransferase</fullName>
    </submittedName>
</protein>
<dbReference type="InterPro" id="IPR034683">
    <property type="entry name" value="IspD/TarI"/>
</dbReference>
<keyword evidence="4" id="KW-1185">Reference proteome</keyword>
<dbReference type="GO" id="GO:0050518">
    <property type="term" value="F:2-C-methyl-D-erythritol 4-phosphate cytidylyltransferase activity"/>
    <property type="evidence" value="ECO:0007669"/>
    <property type="project" value="TreeGrafter"/>
</dbReference>
<proteinExistence type="predicted"/>
<dbReference type="RefSeq" id="WP_239677416.1">
    <property type="nucleotide sequence ID" value="NZ_CP070499.1"/>
</dbReference>
<dbReference type="EMBL" id="CP070499">
    <property type="protein sequence ID" value="QSB15234.1"/>
    <property type="molecule type" value="Genomic_DNA"/>
</dbReference>
<dbReference type="InterPro" id="IPR050088">
    <property type="entry name" value="IspD/TarI_cytidylyltransf_bact"/>
</dbReference>
<dbReference type="InterPro" id="IPR029044">
    <property type="entry name" value="Nucleotide-diphossugar_trans"/>
</dbReference>
<name>A0A895YBP5_9ACTN</name>
<evidence type="ECO:0000256" key="1">
    <source>
        <dbReference type="ARBA" id="ARBA00022679"/>
    </source>
</evidence>
<keyword evidence="2 3" id="KW-0548">Nucleotidyltransferase</keyword>
<dbReference type="KEGG" id="nhy:JQS43_02390"/>
<dbReference type="AlphaFoldDB" id="A0A895YBP5"/>